<organism evidence="1 2">
    <name type="scientific">Paenibacillus rhizovicinus</name>
    <dbReference type="NCBI Taxonomy" id="2704463"/>
    <lineage>
        <taxon>Bacteria</taxon>
        <taxon>Bacillati</taxon>
        <taxon>Bacillota</taxon>
        <taxon>Bacilli</taxon>
        <taxon>Bacillales</taxon>
        <taxon>Paenibacillaceae</taxon>
        <taxon>Paenibacillus</taxon>
    </lineage>
</organism>
<dbReference type="AlphaFoldDB" id="A0A6C0PB69"/>
<keyword evidence="1" id="KW-0614">Plasmid</keyword>
<keyword evidence="2" id="KW-1185">Reference proteome</keyword>
<proteinExistence type="predicted"/>
<dbReference type="RefSeq" id="WP_162645964.1">
    <property type="nucleotide sequence ID" value="NZ_CP048288.1"/>
</dbReference>
<dbReference type="KEGG" id="prz:GZH47_33605"/>
<dbReference type="Proteomes" id="UP000479114">
    <property type="component" value="Plasmid unnamed2"/>
</dbReference>
<evidence type="ECO:0008006" key="3">
    <source>
        <dbReference type="Google" id="ProtNLM"/>
    </source>
</evidence>
<dbReference type="EMBL" id="CP048288">
    <property type="protein sequence ID" value="QHW35830.1"/>
    <property type="molecule type" value="Genomic_DNA"/>
</dbReference>
<accession>A0A6C0PB69</accession>
<reference evidence="1 2" key="1">
    <citation type="submission" date="2020-02" db="EMBL/GenBank/DDBJ databases">
        <title>Paenibacillus sp. nov., isolated from rhizosphere soil of tomato.</title>
        <authorList>
            <person name="Weon H.-Y."/>
            <person name="Lee S.A."/>
        </authorList>
    </citation>
    <scope>NUCLEOTIDE SEQUENCE [LARGE SCALE GENOMIC DNA]</scope>
    <source>
        <strain evidence="1 2">14171R-81</strain>
        <plasmid evidence="1 2">unnamed2</plasmid>
    </source>
</reference>
<protein>
    <recommendedName>
        <fullName evidence="3">Nucleotide modification associated domain-containing protein</fullName>
    </recommendedName>
</protein>
<geneLocation type="plasmid" evidence="1 2">
    <name>unnamed2</name>
</geneLocation>
<evidence type="ECO:0000313" key="1">
    <source>
        <dbReference type="EMBL" id="QHW35830.1"/>
    </source>
</evidence>
<sequence length="94" mass="10768">MQNENMTIRPALAANTTRMEEQLQIHVWKGGWEGETSEYLFAGFHKKVEEVKDGLNYLNVAPEDSAIDMVIEDITHAQNYLMMLADNLIRSKRG</sequence>
<gene>
    <name evidence="1" type="ORF">GZH47_33605</name>
</gene>
<name>A0A6C0PB69_9BACL</name>
<evidence type="ECO:0000313" key="2">
    <source>
        <dbReference type="Proteomes" id="UP000479114"/>
    </source>
</evidence>